<sequence length="372" mass="42126">MNSFNNRSNICSCNCTTRSSINSQSLYRTILKDVMDYCPRPHPIQGVSQYRIVLLGQTRSGKTSFFNSLNSSVHGFVTNHAVMNGGLGTNNFQEYDVISPSTGNPIGWSITDTKGFRQDSDISDLLCIVDGNAHVSYQFGGYSFNSISCTADRHPNQMAHCCALVIDAPRVNSLTSQMWEKFSILQRAISARGIPFVILLTQIDKVPNGHHGSLRDVFYNEPIRDIVRTISIKLRHIPVNRIFPVKNYDSEFLIDADTSILILLAFREMLRLCEKRLSGGLYFFPKAHNWKDKIREYIPKNTKIWLVGLIAIVIFFCIVFVRPTLVWRKTVAAVLVSLGETCFMAGWARTQHCHDLFGDDGEAHDEDHDYYV</sequence>
<protein>
    <recommendedName>
        <fullName evidence="4">G domain-containing protein</fullName>
    </recommendedName>
</protein>
<reference evidence="2" key="1">
    <citation type="submission" date="2022-11" db="UniProtKB">
        <authorList>
            <consortium name="EnsemblMetazoa"/>
        </authorList>
    </citation>
    <scope>IDENTIFICATION</scope>
</reference>
<name>A0A913YCA5_EXADI</name>
<evidence type="ECO:0000313" key="2">
    <source>
        <dbReference type="EnsemblMetazoa" id="XP_028512930.1"/>
    </source>
</evidence>
<dbReference type="OrthoDB" id="25620at2759"/>
<dbReference type="InterPro" id="IPR027417">
    <property type="entry name" value="P-loop_NTPase"/>
</dbReference>
<keyword evidence="3" id="KW-1185">Reference proteome</keyword>
<feature type="transmembrane region" description="Helical" evidence="1">
    <location>
        <begin position="304"/>
        <end position="321"/>
    </location>
</feature>
<proteinExistence type="predicted"/>
<evidence type="ECO:0000256" key="1">
    <source>
        <dbReference type="SAM" id="Phobius"/>
    </source>
</evidence>
<dbReference type="KEGG" id="epa:114574463"/>
<dbReference type="Gene3D" id="3.40.50.300">
    <property type="entry name" value="P-loop containing nucleotide triphosphate hydrolases"/>
    <property type="match status" value="1"/>
</dbReference>
<dbReference type="RefSeq" id="XP_028512930.1">
    <property type="nucleotide sequence ID" value="XM_028657129.1"/>
</dbReference>
<keyword evidence="1" id="KW-0472">Membrane</keyword>
<dbReference type="AlphaFoldDB" id="A0A913YCA5"/>
<keyword evidence="1" id="KW-1133">Transmembrane helix</keyword>
<dbReference type="GeneID" id="114574463"/>
<evidence type="ECO:0008006" key="4">
    <source>
        <dbReference type="Google" id="ProtNLM"/>
    </source>
</evidence>
<dbReference type="SUPFAM" id="SSF52540">
    <property type="entry name" value="P-loop containing nucleoside triphosphate hydrolases"/>
    <property type="match status" value="1"/>
</dbReference>
<organism evidence="2 3">
    <name type="scientific">Exaiptasia diaphana</name>
    <name type="common">Tropical sea anemone</name>
    <name type="synonym">Aiptasia pulchella</name>
    <dbReference type="NCBI Taxonomy" id="2652724"/>
    <lineage>
        <taxon>Eukaryota</taxon>
        <taxon>Metazoa</taxon>
        <taxon>Cnidaria</taxon>
        <taxon>Anthozoa</taxon>
        <taxon>Hexacorallia</taxon>
        <taxon>Actiniaria</taxon>
        <taxon>Aiptasiidae</taxon>
        <taxon>Exaiptasia</taxon>
    </lineage>
</organism>
<dbReference type="PANTHER" id="PTHR14241">
    <property type="entry name" value="INTERFERON-INDUCED PROTEIN 44"/>
    <property type="match status" value="1"/>
</dbReference>
<accession>A0A913YCA5</accession>
<dbReference type="PANTHER" id="PTHR14241:SF32">
    <property type="entry name" value="VWFA DOMAIN-CONTAINING PROTEIN-RELATED"/>
    <property type="match status" value="1"/>
</dbReference>
<evidence type="ECO:0000313" key="3">
    <source>
        <dbReference type="Proteomes" id="UP000887567"/>
    </source>
</evidence>
<dbReference type="EnsemblMetazoa" id="XM_028657129.1">
    <property type="protein sequence ID" value="XP_028512930.1"/>
    <property type="gene ID" value="LOC114574463"/>
</dbReference>
<keyword evidence="1" id="KW-0812">Transmembrane</keyword>
<dbReference type="Proteomes" id="UP000887567">
    <property type="component" value="Unplaced"/>
</dbReference>